<dbReference type="PANTHER" id="PTHR13986">
    <property type="entry name" value="PROTEIN LYSINE HYDROXYLATION COMPLEX COMPONENT"/>
    <property type="match status" value="1"/>
</dbReference>
<keyword evidence="2" id="KW-0732">Signal</keyword>
<dbReference type="GO" id="GO:0030199">
    <property type="term" value="P:collagen fibril organization"/>
    <property type="evidence" value="ECO:0007669"/>
    <property type="project" value="TreeGrafter"/>
</dbReference>
<evidence type="ECO:0000256" key="4">
    <source>
        <dbReference type="SAM" id="MobiDB-lite"/>
    </source>
</evidence>
<evidence type="ECO:0000313" key="6">
    <source>
        <dbReference type="Ensembl" id="ENSPKIP00000023080.1"/>
    </source>
</evidence>
<sequence length="591" mass="68650">YCDNNTNIGFLLCRDDTKLFLLSPVLPLLEPFDRLYQDGTDAFYRNDFNNAVLYIEKALHSYYELRRTKIHCRLLCLDQHPSEAAQFFGSAMLRASCLNKCMHEKVGPQSLHKVSEEITQEFRKRTPHEFLQLACNKLRGEDKAAAAESCVHSNLEHVEEDQNPKRDQHFQTGREAQYHQHVFLVGVEHYRKEDYEEAIRHFERALLEYYKADTECRVLCEDQQNFWDHTPSTFWSNIYQLISDYFVQVLHCKHECVRELATRPGHHVPMQSYLPLHYDYLQFSYFKVGKIQDAMASAQACLLFHKGEEHMVENVAFYRKTLGHDVTPRKEAEWYFRRHEMERELFLVESESRGSEFRPEVSEIRPPASPCRFWGPLLHDHIQLVQNSKGLKGSQRVLLDNVISGEECRELRDVADVVGTAGDGYNGDPSPHTPNEKFEGSTILKALRFADEGRIQWKNVRLFYDVSEKVRRIVESYFMLNSTLHFSYTHLVCRTALSGDLLPPQGHWDSFLPYDGDALPDDVLELGGDFQPREILRTHSTQHIRLRPRAVPCTGRRPSHLCPASVGREMGRASPPWRSSRSDRCYSGPVP</sequence>
<dbReference type="GeneTree" id="ENSGT00940000159593"/>
<protein>
    <submittedName>
        <fullName evidence="6">Prolyl 3-hydroxylase 2</fullName>
    </submittedName>
</protein>
<reference evidence="6" key="1">
    <citation type="submission" date="2025-08" db="UniProtKB">
        <authorList>
            <consortium name="Ensembl"/>
        </authorList>
    </citation>
    <scope>IDENTIFICATION</scope>
</reference>
<dbReference type="Ensembl" id="ENSPKIT00000003755.1">
    <property type="protein sequence ID" value="ENSPKIP00000023080.1"/>
    <property type="gene ID" value="ENSPKIG00000006833.1"/>
</dbReference>
<dbReference type="STRING" id="1676925.ENSPKIP00000023080"/>
<dbReference type="InterPro" id="IPR052284">
    <property type="entry name" value="Collagen_mod_leprecan"/>
</dbReference>
<reference evidence="6" key="2">
    <citation type="submission" date="2025-09" db="UniProtKB">
        <authorList>
            <consortium name="Ensembl"/>
        </authorList>
    </citation>
    <scope>IDENTIFICATION</scope>
</reference>
<dbReference type="InterPro" id="IPR056585">
    <property type="entry name" value="Leprecan_dom"/>
</dbReference>
<dbReference type="GO" id="GO:0005783">
    <property type="term" value="C:endoplasmic reticulum"/>
    <property type="evidence" value="ECO:0007669"/>
    <property type="project" value="TreeGrafter"/>
</dbReference>
<comment type="similarity">
    <text evidence="1">Belongs to the leprecan family.</text>
</comment>
<evidence type="ECO:0000256" key="3">
    <source>
        <dbReference type="ARBA" id="ARBA00023180"/>
    </source>
</evidence>
<dbReference type="Proteomes" id="UP000261540">
    <property type="component" value="Unplaced"/>
</dbReference>
<name>A0A3B3RYT7_9TELE</name>
<evidence type="ECO:0000313" key="7">
    <source>
        <dbReference type="Proteomes" id="UP000261540"/>
    </source>
</evidence>
<dbReference type="GO" id="GO:0005518">
    <property type="term" value="F:collagen binding"/>
    <property type="evidence" value="ECO:0007669"/>
    <property type="project" value="TreeGrafter"/>
</dbReference>
<evidence type="ECO:0000256" key="2">
    <source>
        <dbReference type="ARBA" id="ARBA00022729"/>
    </source>
</evidence>
<keyword evidence="3" id="KW-0325">Glycoprotein</keyword>
<accession>A0A3B3RYT7</accession>
<dbReference type="Pfam" id="PF23557">
    <property type="entry name" value="TPR_leprecan"/>
    <property type="match status" value="1"/>
</dbReference>
<dbReference type="PANTHER" id="PTHR13986:SF3">
    <property type="entry name" value="CARTILAGE-ASSOCIATED PROTEIN"/>
    <property type="match status" value="1"/>
</dbReference>
<dbReference type="SUPFAM" id="SSF48452">
    <property type="entry name" value="TPR-like"/>
    <property type="match status" value="1"/>
</dbReference>
<feature type="region of interest" description="Disordered" evidence="4">
    <location>
        <begin position="562"/>
        <end position="591"/>
    </location>
</feature>
<dbReference type="Gene3D" id="1.25.40.10">
    <property type="entry name" value="Tetratricopeptide repeat domain"/>
    <property type="match status" value="1"/>
</dbReference>
<evidence type="ECO:0000256" key="1">
    <source>
        <dbReference type="ARBA" id="ARBA00006487"/>
    </source>
</evidence>
<organism evidence="6 7">
    <name type="scientific">Paramormyrops kingsleyae</name>
    <dbReference type="NCBI Taxonomy" id="1676925"/>
    <lineage>
        <taxon>Eukaryota</taxon>
        <taxon>Metazoa</taxon>
        <taxon>Chordata</taxon>
        <taxon>Craniata</taxon>
        <taxon>Vertebrata</taxon>
        <taxon>Euteleostomi</taxon>
        <taxon>Actinopterygii</taxon>
        <taxon>Neopterygii</taxon>
        <taxon>Teleostei</taxon>
        <taxon>Osteoglossocephala</taxon>
        <taxon>Osteoglossomorpha</taxon>
        <taxon>Osteoglossiformes</taxon>
        <taxon>Mormyridae</taxon>
        <taxon>Paramormyrops</taxon>
    </lineage>
</organism>
<evidence type="ECO:0000259" key="5">
    <source>
        <dbReference type="Pfam" id="PF23557"/>
    </source>
</evidence>
<feature type="domain" description="Leprecan-like alpha-helical" evidence="5">
    <location>
        <begin position="31"/>
        <end position="321"/>
    </location>
</feature>
<proteinExistence type="inferred from homology"/>
<dbReference type="AlphaFoldDB" id="A0A3B3RYT7"/>
<dbReference type="InterPro" id="IPR011990">
    <property type="entry name" value="TPR-like_helical_dom_sf"/>
</dbReference>
<keyword evidence="7" id="KW-1185">Reference proteome</keyword>